<protein>
    <submittedName>
        <fullName evidence="1">Uncharacterized protein</fullName>
    </submittedName>
</protein>
<dbReference type="Proteomes" id="UP000629025">
    <property type="component" value="Unassembled WGS sequence"/>
</dbReference>
<keyword evidence="2" id="KW-1185">Reference proteome</keyword>
<name>A0ABQ1KS29_9GAMM</name>
<evidence type="ECO:0000313" key="2">
    <source>
        <dbReference type="Proteomes" id="UP000629025"/>
    </source>
</evidence>
<accession>A0ABQ1KS29</accession>
<reference evidence="2" key="1">
    <citation type="journal article" date="2019" name="Int. J. Syst. Evol. Microbiol.">
        <title>The Global Catalogue of Microorganisms (GCM) 10K type strain sequencing project: providing services to taxonomists for standard genome sequencing and annotation.</title>
        <authorList>
            <consortium name="The Broad Institute Genomics Platform"/>
            <consortium name="The Broad Institute Genome Sequencing Center for Infectious Disease"/>
            <person name="Wu L."/>
            <person name="Ma J."/>
        </authorList>
    </citation>
    <scope>NUCLEOTIDE SEQUENCE [LARGE SCALE GENOMIC DNA]</scope>
    <source>
        <strain evidence="2">CGMCC 1.15341</strain>
    </source>
</reference>
<comment type="caution">
    <text evidence="1">The sequence shown here is derived from an EMBL/GenBank/DDBJ whole genome shotgun (WGS) entry which is preliminary data.</text>
</comment>
<sequence length="68" mass="7555">MADIGRASQQCRYLAARVSGIQTESWAIFKPEVEKVMEMQRLSLAAGGIVAAEERDLPPRVGRIRLLN</sequence>
<evidence type="ECO:0000313" key="1">
    <source>
        <dbReference type="EMBL" id="GGC09152.1"/>
    </source>
</evidence>
<gene>
    <name evidence="1" type="ORF">GCM10011352_39380</name>
</gene>
<dbReference type="RefSeq" id="WP_188751565.1">
    <property type="nucleotide sequence ID" value="NZ_BMIJ01000009.1"/>
</dbReference>
<proteinExistence type="predicted"/>
<dbReference type="EMBL" id="BMIJ01000009">
    <property type="protein sequence ID" value="GGC09152.1"/>
    <property type="molecule type" value="Genomic_DNA"/>
</dbReference>
<organism evidence="1 2">
    <name type="scientific">Marinobacterium zhoushanense</name>
    <dbReference type="NCBI Taxonomy" id="1679163"/>
    <lineage>
        <taxon>Bacteria</taxon>
        <taxon>Pseudomonadati</taxon>
        <taxon>Pseudomonadota</taxon>
        <taxon>Gammaproteobacteria</taxon>
        <taxon>Oceanospirillales</taxon>
        <taxon>Oceanospirillaceae</taxon>
        <taxon>Marinobacterium</taxon>
    </lineage>
</organism>